<sequence length="63" mass="6479">MDRYPGGVLVMGCPVVDAPLSAVCLSSVSEKVTLCTRGGGEAVRLVRSAAPLSGVLSMSCYNF</sequence>
<evidence type="ECO:0000313" key="1">
    <source>
        <dbReference type="EMBL" id="MPC72862.1"/>
    </source>
</evidence>
<reference evidence="1 2" key="1">
    <citation type="submission" date="2019-05" db="EMBL/GenBank/DDBJ databases">
        <title>Another draft genome of Portunus trituberculatus and its Hox gene families provides insights of decapod evolution.</title>
        <authorList>
            <person name="Jeong J.-H."/>
            <person name="Song I."/>
            <person name="Kim S."/>
            <person name="Choi T."/>
            <person name="Kim D."/>
            <person name="Ryu S."/>
            <person name="Kim W."/>
        </authorList>
    </citation>
    <scope>NUCLEOTIDE SEQUENCE [LARGE SCALE GENOMIC DNA]</scope>
    <source>
        <tissue evidence="1">Muscle</tissue>
    </source>
</reference>
<organism evidence="1 2">
    <name type="scientific">Portunus trituberculatus</name>
    <name type="common">Swimming crab</name>
    <name type="synonym">Neptunus trituberculatus</name>
    <dbReference type="NCBI Taxonomy" id="210409"/>
    <lineage>
        <taxon>Eukaryota</taxon>
        <taxon>Metazoa</taxon>
        <taxon>Ecdysozoa</taxon>
        <taxon>Arthropoda</taxon>
        <taxon>Crustacea</taxon>
        <taxon>Multicrustacea</taxon>
        <taxon>Malacostraca</taxon>
        <taxon>Eumalacostraca</taxon>
        <taxon>Eucarida</taxon>
        <taxon>Decapoda</taxon>
        <taxon>Pleocyemata</taxon>
        <taxon>Brachyura</taxon>
        <taxon>Eubrachyura</taxon>
        <taxon>Portunoidea</taxon>
        <taxon>Portunidae</taxon>
        <taxon>Portuninae</taxon>
        <taxon>Portunus</taxon>
    </lineage>
</organism>
<proteinExistence type="predicted"/>
<evidence type="ECO:0000313" key="2">
    <source>
        <dbReference type="Proteomes" id="UP000324222"/>
    </source>
</evidence>
<comment type="caution">
    <text evidence="1">The sequence shown here is derived from an EMBL/GenBank/DDBJ whole genome shotgun (WGS) entry which is preliminary data.</text>
</comment>
<keyword evidence="2" id="KW-1185">Reference proteome</keyword>
<dbReference type="EMBL" id="VSRR010035571">
    <property type="protein sequence ID" value="MPC72862.1"/>
    <property type="molecule type" value="Genomic_DNA"/>
</dbReference>
<dbReference type="AlphaFoldDB" id="A0A5B7HNF1"/>
<protein>
    <submittedName>
        <fullName evidence="1">Uncharacterized protein</fullName>
    </submittedName>
</protein>
<accession>A0A5B7HNF1</accession>
<gene>
    <name evidence="1" type="ORF">E2C01_067176</name>
</gene>
<name>A0A5B7HNF1_PORTR</name>
<dbReference type="Proteomes" id="UP000324222">
    <property type="component" value="Unassembled WGS sequence"/>
</dbReference>